<dbReference type="PANTHER" id="PTHR34773">
    <property type="entry name" value="FLAGELLAR SECRETION CHAPERONE FLIS"/>
    <property type="match status" value="1"/>
</dbReference>
<proteinExistence type="inferred from homology"/>
<reference evidence="7 8" key="1">
    <citation type="submission" date="2018-04" db="EMBL/GenBank/DDBJ databases">
        <title>Denitrifier Microvirgula.</title>
        <authorList>
            <person name="Anderson E."/>
            <person name="Jang J."/>
            <person name="Ishii S."/>
        </authorList>
    </citation>
    <scope>NUCLEOTIDE SEQUENCE [LARGE SCALE GENOMIC DNA]</scope>
    <source>
        <strain evidence="7 8">BE2.4</strain>
    </source>
</reference>
<dbReference type="GO" id="GO:0005829">
    <property type="term" value="C:cytosol"/>
    <property type="evidence" value="ECO:0007669"/>
    <property type="project" value="UniProtKB-SubCell"/>
</dbReference>
<dbReference type="AlphaFoldDB" id="A0A2S0P750"/>
<keyword evidence="7" id="KW-0282">Flagellum</keyword>
<dbReference type="Proteomes" id="UP000244173">
    <property type="component" value="Chromosome"/>
</dbReference>
<evidence type="ECO:0000256" key="4">
    <source>
        <dbReference type="ARBA" id="ARBA00022795"/>
    </source>
</evidence>
<evidence type="ECO:0000313" key="7">
    <source>
        <dbReference type="EMBL" id="AVY93161.1"/>
    </source>
</evidence>
<dbReference type="STRING" id="1122240.GCA_000620105_00388"/>
<name>A0A2S0P750_9NEIS</name>
<comment type="subcellular location">
    <subcellularLocation>
        <location evidence="1 6">Cytoplasm</location>
        <location evidence="1 6">Cytosol</location>
    </subcellularLocation>
</comment>
<gene>
    <name evidence="7" type="primary">fliS</name>
    <name evidence="7" type="ORF">DAI18_03245</name>
</gene>
<dbReference type="KEGG" id="maer:DAI18_03245"/>
<keyword evidence="7" id="KW-0969">Cilium</keyword>
<dbReference type="SUPFAM" id="SSF101116">
    <property type="entry name" value="Flagellar export chaperone FliS"/>
    <property type="match status" value="1"/>
</dbReference>
<evidence type="ECO:0000256" key="5">
    <source>
        <dbReference type="ARBA" id="ARBA00023186"/>
    </source>
</evidence>
<keyword evidence="8" id="KW-1185">Reference proteome</keyword>
<evidence type="ECO:0000256" key="2">
    <source>
        <dbReference type="ARBA" id="ARBA00008787"/>
    </source>
</evidence>
<keyword evidence="7" id="KW-0966">Cell projection</keyword>
<dbReference type="EMBL" id="CP028519">
    <property type="protein sequence ID" value="AVY93161.1"/>
    <property type="molecule type" value="Genomic_DNA"/>
</dbReference>
<organism evidence="7 8">
    <name type="scientific">Microvirgula aerodenitrificans</name>
    <dbReference type="NCBI Taxonomy" id="57480"/>
    <lineage>
        <taxon>Bacteria</taxon>
        <taxon>Pseudomonadati</taxon>
        <taxon>Pseudomonadota</taxon>
        <taxon>Betaproteobacteria</taxon>
        <taxon>Neisseriales</taxon>
        <taxon>Aquaspirillaceae</taxon>
        <taxon>Microvirgula</taxon>
    </lineage>
</organism>
<keyword evidence="3 6" id="KW-0963">Cytoplasm</keyword>
<evidence type="ECO:0000256" key="6">
    <source>
        <dbReference type="PIRNR" id="PIRNR039090"/>
    </source>
</evidence>
<dbReference type="Gene3D" id="1.20.120.340">
    <property type="entry name" value="Flagellar protein FliS"/>
    <property type="match status" value="1"/>
</dbReference>
<dbReference type="NCBIfam" id="TIGR00208">
    <property type="entry name" value="fliS"/>
    <property type="match status" value="1"/>
</dbReference>
<keyword evidence="5" id="KW-0143">Chaperone</keyword>
<keyword evidence="4 6" id="KW-1005">Bacterial flagellum biogenesis</keyword>
<accession>A0A2S0P750</accession>
<dbReference type="PIRSF" id="PIRSF039090">
    <property type="entry name" value="Flis"/>
    <property type="match status" value="1"/>
</dbReference>
<dbReference type="GO" id="GO:0071973">
    <property type="term" value="P:bacterial-type flagellum-dependent cell motility"/>
    <property type="evidence" value="ECO:0007669"/>
    <property type="project" value="TreeGrafter"/>
</dbReference>
<dbReference type="InterPro" id="IPR003713">
    <property type="entry name" value="FliS"/>
</dbReference>
<sequence length="141" mass="15195">MQQFVKAYQSDALEAKVLGANPAELVELMYRGAIDSLHEAALSIASGDFSRKSQQLNKATDIIGSLNMALNHQAGGQISSQLASLYDYWKRRLMDAGLSNDQAALTEVISQLDEIRGAWEIIGRDVRSKGSNGGRNGGIAV</sequence>
<evidence type="ECO:0000256" key="3">
    <source>
        <dbReference type="ARBA" id="ARBA00022490"/>
    </source>
</evidence>
<protein>
    <recommendedName>
        <fullName evidence="6">Flagellar secretion chaperone FliS</fullName>
    </recommendedName>
</protein>
<dbReference type="InterPro" id="IPR036584">
    <property type="entry name" value="FliS_sf"/>
</dbReference>
<comment type="similarity">
    <text evidence="2 6">Belongs to the FliS family.</text>
</comment>
<dbReference type="Pfam" id="PF02561">
    <property type="entry name" value="FliS"/>
    <property type="match status" value="1"/>
</dbReference>
<evidence type="ECO:0000256" key="1">
    <source>
        <dbReference type="ARBA" id="ARBA00004514"/>
    </source>
</evidence>
<dbReference type="PANTHER" id="PTHR34773:SF1">
    <property type="entry name" value="FLAGELLAR SECRETION CHAPERONE FLIS"/>
    <property type="match status" value="1"/>
</dbReference>
<dbReference type="GO" id="GO:0044780">
    <property type="term" value="P:bacterial-type flagellum assembly"/>
    <property type="evidence" value="ECO:0007669"/>
    <property type="project" value="InterPro"/>
</dbReference>
<dbReference type="CDD" id="cd16098">
    <property type="entry name" value="FliS"/>
    <property type="match status" value="1"/>
</dbReference>
<evidence type="ECO:0000313" key="8">
    <source>
        <dbReference type="Proteomes" id="UP000244173"/>
    </source>
</evidence>